<dbReference type="Pfam" id="PF03600">
    <property type="entry name" value="CitMHS"/>
    <property type="match status" value="1"/>
</dbReference>
<reference evidence="9" key="1">
    <citation type="submission" date="2016-10" db="EMBL/GenBank/DDBJ databases">
        <authorList>
            <person name="Varghese N."/>
            <person name="Submissions S."/>
        </authorList>
    </citation>
    <scope>NUCLEOTIDE SEQUENCE [LARGE SCALE GENOMIC DNA]</scope>
    <source>
        <strain evidence="9">DSM 22082</strain>
    </source>
</reference>
<feature type="compositionally biased region" description="Low complexity" evidence="6">
    <location>
        <begin position="248"/>
        <end position="260"/>
    </location>
</feature>
<sequence>MLSLIGYVSMLVILALLLMQKVSPIVALAGVPIVAALVAGNSPSEVSEFALAGITSVASVVVMFVFAIVFFGILRHVGFFDPLIDRIVRLGGSSPKAVAVATTLLASVAHLDGAGATTFLITIPAMLPIYQRLGMSRLILTACVGLGAGAMNLLPWGGPTARAAATVGVEANEVWTPLIPAQIVGVVAALGVAWFLGTREARRIARGKPSEFAEAVHGHGSDHTAYTSGTDDGSPRTASAMVDSKHQGTAVTGASDVGTVGDDDATGDGSAAGDDADGSVVEKDFRNVPLWVNGLILLATLAVLMWGIVSPAIAFLVATIIALIINFRGLENQSRQFDISAKSAMLMASTLLAAGVLLGVLDESGMIESMADSAVRVLPAGIMPILPIVVAILGVPMSLFFGPDAYYFGVLPVLSAVGANYGIDPVVLAQASIIGQETLGFPISPLTGSFYLLVGLANVPIGKHILGLFGWAWLVSIIVLAAAIVIGVIPLWVA</sequence>
<dbReference type="InterPro" id="IPR003474">
    <property type="entry name" value="Glcn_transporter"/>
</dbReference>
<evidence type="ECO:0000256" key="5">
    <source>
        <dbReference type="ARBA" id="ARBA00023136"/>
    </source>
</evidence>
<evidence type="ECO:0000259" key="8">
    <source>
        <dbReference type="Pfam" id="PF03600"/>
    </source>
</evidence>
<keyword evidence="5 7" id="KW-0472">Membrane</keyword>
<dbReference type="STRING" id="629680.SAMN04489751_1543"/>
<accession>A0A1H1QJE1</accession>
<keyword evidence="2" id="KW-0813">Transport</keyword>
<evidence type="ECO:0000256" key="1">
    <source>
        <dbReference type="ARBA" id="ARBA00004141"/>
    </source>
</evidence>
<dbReference type="AlphaFoldDB" id="A0A1H1QJE1"/>
<evidence type="ECO:0000256" key="6">
    <source>
        <dbReference type="SAM" id="MobiDB-lite"/>
    </source>
</evidence>
<feature type="transmembrane region" description="Helical" evidence="7">
    <location>
        <begin position="405"/>
        <end position="423"/>
    </location>
</feature>
<evidence type="ECO:0000256" key="3">
    <source>
        <dbReference type="ARBA" id="ARBA00022692"/>
    </source>
</evidence>
<dbReference type="EMBL" id="LT629739">
    <property type="protein sequence ID" value="SDS23437.1"/>
    <property type="molecule type" value="Genomic_DNA"/>
</dbReference>
<name>A0A1H1QJE1_BRESA</name>
<gene>
    <name evidence="9" type="ORF">SAMN04489751_1543</name>
</gene>
<organism evidence="9 10">
    <name type="scientific">Brevibacterium sandarakinum</name>
    <dbReference type="NCBI Taxonomy" id="629680"/>
    <lineage>
        <taxon>Bacteria</taxon>
        <taxon>Bacillati</taxon>
        <taxon>Actinomycetota</taxon>
        <taxon>Actinomycetes</taxon>
        <taxon>Micrococcales</taxon>
        <taxon>Brevibacteriaceae</taxon>
        <taxon>Brevibacterium</taxon>
    </lineage>
</organism>
<dbReference type="PANTHER" id="PTHR30354:SF26">
    <property type="entry name" value="TRANSPORTER, PUTATIVE-RELATED"/>
    <property type="match status" value="1"/>
</dbReference>
<feature type="transmembrane region" description="Helical" evidence="7">
    <location>
        <begin position="174"/>
        <end position="196"/>
    </location>
</feature>
<dbReference type="PANTHER" id="PTHR30354">
    <property type="entry name" value="GNT FAMILY GLUCONATE TRANSPORTER"/>
    <property type="match status" value="1"/>
</dbReference>
<dbReference type="GO" id="GO:0005886">
    <property type="term" value="C:plasma membrane"/>
    <property type="evidence" value="ECO:0007669"/>
    <property type="project" value="TreeGrafter"/>
</dbReference>
<dbReference type="RefSeq" id="WP_092104540.1">
    <property type="nucleotide sequence ID" value="NZ_LT629739.1"/>
</dbReference>
<dbReference type="InterPro" id="IPR004680">
    <property type="entry name" value="Cit_transptr-like_dom"/>
</dbReference>
<feature type="domain" description="Citrate transporter-like" evidence="8">
    <location>
        <begin position="8"/>
        <end position="435"/>
    </location>
</feature>
<evidence type="ECO:0000256" key="2">
    <source>
        <dbReference type="ARBA" id="ARBA00022448"/>
    </source>
</evidence>
<evidence type="ECO:0000313" key="10">
    <source>
        <dbReference type="Proteomes" id="UP000199700"/>
    </source>
</evidence>
<feature type="transmembrane region" description="Helical" evidence="7">
    <location>
        <begin position="373"/>
        <end position="393"/>
    </location>
</feature>
<keyword evidence="10" id="KW-1185">Reference proteome</keyword>
<feature type="transmembrane region" description="Helical" evidence="7">
    <location>
        <begin position="312"/>
        <end position="331"/>
    </location>
</feature>
<comment type="subcellular location">
    <subcellularLocation>
        <location evidence="1">Membrane</location>
        <topology evidence="1">Multi-pass membrane protein</topology>
    </subcellularLocation>
</comment>
<feature type="compositionally biased region" description="Basic and acidic residues" evidence="6">
    <location>
        <begin position="212"/>
        <end position="222"/>
    </location>
</feature>
<feature type="transmembrane region" description="Helical" evidence="7">
    <location>
        <begin position="97"/>
        <end position="123"/>
    </location>
</feature>
<feature type="transmembrane region" description="Helical" evidence="7">
    <location>
        <begin position="51"/>
        <end position="77"/>
    </location>
</feature>
<evidence type="ECO:0000256" key="4">
    <source>
        <dbReference type="ARBA" id="ARBA00022989"/>
    </source>
</evidence>
<dbReference type="GO" id="GO:0015128">
    <property type="term" value="F:gluconate transmembrane transporter activity"/>
    <property type="evidence" value="ECO:0007669"/>
    <property type="project" value="InterPro"/>
</dbReference>
<feature type="transmembrane region" description="Helical" evidence="7">
    <location>
        <begin position="6"/>
        <end position="39"/>
    </location>
</feature>
<evidence type="ECO:0000256" key="7">
    <source>
        <dbReference type="SAM" id="Phobius"/>
    </source>
</evidence>
<dbReference type="Proteomes" id="UP000199700">
    <property type="component" value="Chromosome"/>
</dbReference>
<feature type="transmembrane region" description="Helical" evidence="7">
    <location>
        <begin position="343"/>
        <end position="361"/>
    </location>
</feature>
<protein>
    <submittedName>
        <fullName evidence="9">Citrate-Mg2+:H+ or citrate-Ca2+:H+ symporter, CitMHS family</fullName>
    </submittedName>
</protein>
<feature type="transmembrane region" description="Helical" evidence="7">
    <location>
        <begin position="135"/>
        <end position="154"/>
    </location>
</feature>
<evidence type="ECO:0000313" key="9">
    <source>
        <dbReference type="EMBL" id="SDS23437.1"/>
    </source>
</evidence>
<proteinExistence type="predicted"/>
<keyword evidence="3 7" id="KW-0812">Transmembrane</keyword>
<keyword evidence="4 7" id="KW-1133">Transmembrane helix</keyword>
<feature type="transmembrane region" description="Helical" evidence="7">
    <location>
        <begin position="468"/>
        <end position="493"/>
    </location>
</feature>
<dbReference type="OrthoDB" id="5329450at2"/>
<feature type="region of interest" description="Disordered" evidence="6">
    <location>
        <begin position="212"/>
        <end position="276"/>
    </location>
</feature>
<feature type="transmembrane region" description="Helical" evidence="7">
    <location>
        <begin position="443"/>
        <end position="461"/>
    </location>
</feature>